<feature type="compositionally biased region" description="Polar residues" evidence="1">
    <location>
        <begin position="39"/>
        <end position="51"/>
    </location>
</feature>
<feature type="region of interest" description="Disordered" evidence="1">
    <location>
        <begin position="39"/>
        <end position="60"/>
    </location>
</feature>
<evidence type="ECO:0000313" key="3">
    <source>
        <dbReference type="Proteomes" id="UP000186922"/>
    </source>
</evidence>
<reference evidence="2 3" key="1">
    <citation type="journal article" date="2016" name="Nat. Commun.">
        <title>Extremotolerant tardigrade genome and improved radiotolerance of human cultured cells by tardigrade-unique protein.</title>
        <authorList>
            <person name="Hashimoto T."/>
            <person name="Horikawa D.D."/>
            <person name="Saito Y."/>
            <person name="Kuwahara H."/>
            <person name="Kozuka-Hata H."/>
            <person name="Shin-I T."/>
            <person name="Minakuchi Y."/>
            <person name="Ohishi K."/>
            <person name="Motoyama A."/>
            <person name="Aizu T."/>
            <person name="Enomoto A."/>
            <person name="Kondo K."/>
            <person name="Tanaka S."/>
            <person name="Hara Y."/>
            <person name="Koshikawa S."/>
            <person name="Sagara H."/>
            <person name="Miura T."/>
            <person name="Yokobori S."/>
            <person name="Miyagawa K."/>
            <person name="Suzuki Y."/>
            <person name="Kubo T."/>
            <person name="Oyama M."/>
            <person name="Kohara Y."/>
            <person name="Fujiyama A."/>
            <person name="Arakawa K."/>
            <person name="Katayama T."/>
            <person name="Toyoda A."/>
            <person name="Kunieda T."/>
        </authorList>
    </citation>
    <scope>NUCLEOTIDE SEQUENCE [LARGE SCALE GENOMIC DNA]</scope>
    <source>
        <strain evidence="2 3">YOKOZUNA-1</strain>
    </source>
</reference>
<accession>A0A1D1VV41</accession>
<dbReference type="Proteomes" id="UP000186922">
    <property type="component" value="Unassembled WGS sequence"/>
</dbReference>
<dbReference type="EMBL" id="BDGG01000010">
    <property type="protein sequence ID" value="GAV04113.1"/>
    <property type="molecule type" value="Genomic_DNA"/>
</dbReference>
<evidence type="ECO:0000256" key="1">
    <source>
        <dbReference type="SAM" id="MobiDB-lite"/>
    </source>
</evidence>
<comment type="caution">
    <text evidence="2">The sequence shown here is derived from an EMBL/GenBank/DDBJ whole genome shotgun (WGS) entry which is preliminary data.</text>
</comment>
<evidence type="ECO:0000313" key="2">
    <source>
        <dbReference type="EMBL" id="GAV04113.1"/>
    </source>
</evidence>
<dbReference type="AlphaFoldDB" id="A0A1D1VV41"/>
<protein>
    <submittedName>
        <fullName evidence="2">Uncharacterized protein</fullName>
    </submittedName>
</protein>
<proteinExistence type="predicted"/>
<name>A0A1D1VV41_RAMVA</name>
<gene>
    <name evidence="2" type="primary">RvY_14441-1</name>
    <name evidence="2" type="synonym">RvY_14441.1</name>
    <name evidence="2" type="ORF">RvY_14441</name>
</gene>
<keyword evidence="3" id="KW-1185">Reference proteome</keyword>
<organism evidence="2 3">
    <name type="scientific">Ramazzottius varieornatus</name>
    <name type="common">Water bear</name>
    <name type="synonym">Tardigrade</name>
    <dbReference type="NCBI Taxonomy" id="947166"/>
    <lineage>
        <taxon>Eukaryota</taxon>
        <taxon>Metazoa</taxon>
        <taxon>Ecdysozoa</taxon>
        <taxon>Tardigrada</taxon>
        <taxon>Eutardigrada</taxon>
        <taxon>Parachela</taxon>
        <taxon>Hypsibioidea</taxon>
        <taxon>Ramazzottiidae</taxon>
        <taxon>Ramazzottius</taxon>
    </lineage>
</organism>
<sequence length="60" mass="6612">MAIKRCAINIKSPGTVLQQDPASAEGSGSLQHFNTNLYTSITDPTVGMEQTNRMRKSRKM</sequence>